<evidence type="ECO:0000256" key="1">
    <source>
        <dbReference type="ARBA" id="ARBA00004651"/>
    </source>
</evidence>
<dbReference type="Pfam" id="PF00361">
    <property type="entry name" value="Proton_antipo_M"/>
    <property type="match status" value="2"/>
</dbReference>
<dbReference type="PANTHER" id="PTHR42703">
    <property type="entry name" value="NADH DEHYDROGENASE"/>
    <property type="match status" value="1"/>
</dbReference>
<sequence length="566" mass="59245">MAGPSDLAALKAEAMVEGALAPIDYLVVAPVAVCLLFSAVLLMLRKRIDWHPWLAIPGFLALFAIDVLLLLKVALEGPQTMMMGNWKPPFGIAFTVDMLGALFVTTAGFVGLAATIYATFSISRTERRYGFFPFLFLMMGGVSGAFLTGDVFNLYVWFEVLLIGSFGLLILGSEHEQLDGATKYCFLNLVATTLFLITISYLYGLFGTLNMADISGKAGRFEDDGALLTISVLFLIAFAMKAAAFPLNFWLPASYHTPRFVVSALFAGLLTKVGVYALIRMVLMLFPAQHADLATIIGWVAALTMLVGAFGALAQSDLRRLLNYFVIAGIGTIFAGLALTETGGAGEALATAASAATGTDGGMSAAATTGSAAPLVTGTSNLVVGLSGAVFYALHSIVVMTALYLTAGTAARIAGSSSLRGMGGLWRRAPGLAALMLVFLFAVSGLPPFSGFWPKVILVRGAFQSGLPWLGAVILLTGFLMTVASARVFALAFWRDAPEPALAGARDFGPTGQPSPLLSILPLLILAVFVVAAGVSPQWLVTLTEVAARGVVDPAAYVGSVFGGAS</sequence>
<name>A0A6N9SXF1_9HYPH</name>
<feature type="transmembrane region" description="Helical" evidence="8">
    <location>
        <begin position="260"/>
        <end position="287"/>
    </location>
</feature>
<feature type="transmembrane region" description="Helical" evidence="8">
    <location>
        <begin position="432"/>
        <end position="449"/>
    </location>
</feature>
<dbReference type="RefSeq" id="WP_163461505.1">
    <property type="nucleotide sequence ID" value="NZ_JAAAMG010000003.1"/>
</dbReference>
<feature type="transmembrane region" description="Helical" evidence="8">
    <location>
        <begin position="226"/>
        <end position="248"/>
    </location>
</feature>
<keyword evidence="11" id="KW-1185">Reference proteome</keyword>
<accession>A0A6N9SXF1</accession>
<dbReference type="EMBL" id="JAAAMG010000003">
    <property type="protein sequence ID" value="NDW03763.1"/>
    <property type="molecule type" value="Genomic_DNA"/>
</dbReference>
<keyword evidence="4 7" id="KW-0812">Transmembrane</keyword>
<gene>
    <name evidence="10" type="ORF">GTK09_04915</name>
</gene>
<evidence type="ECO:0000256" key="4">
    <source>
        <dbReference type="ARBA" id="ARBA00022692"/>
    </source>
</evidence>
<dbReference type="InterPro" id="IPR050586">
    <property type="entry name" value="CPA3_Na-H_Antiporter_D"/>
</dbReference>
<feature type="transmembrane region" description="Helical" evidence="8">
    <location>
        <begin position="129"/>
        <end position="148"/>
    </location>
</feature>
<feature type="domain" description="NADH:quinone oxidoreductase/Mrp antiporter transmembrane" evidence="9">
    <location>
        <begin position="383"/>
        <end position="478"/>
    </location>
</feature>
<dbReference type="GO" id="GO:0005886">
    <property type="term" value="C:plasma membrane"/>
    <property type="evidence" value="ECO:0007669"/>
    <property type="project" value="UniProtKB-SubCell"/>
</dbReference>
<evidence type="ECO:0000313" key="10">
    <source>
        <dbReference type="EMBL" id="NDW03763.1"/>
    </source>
</evidence>
<feature type="transmembrane region" description="Helical" evidence="8">
    <location>
        <begin position="91"/>
        <end position="117"/>
    </location>
</feature>
<dbReference type="PANTHER" id="PTHR42703:SF1">
    <property type="entry name" value="NA(+)_H(+) ANTIPORTER SUBUNIT D1"/>
    <property type="match status" value="1"/>
</dbReference>
<evidence type="ECO:0000256" key="7">
    <source>
        <dbReference type="RuleBase" id="RU000320"/>
    </source>
</evidence>
<evidence type="ECO:0000256" key="6">
    <source>
        <dbReference type="ARBA" id="ARBA00023136"/>
    </source>
</evidence>
<evidence type="ECO:0000259" key="9">
    <source>
        <dbReference type="Pfam" id="PF00361"/>
    </source>
</evidence>
<dbReference type="Proteomes" id="UP000469011">
    <property type="component" value="Unassembled WGS sequence"/>
</dbReference>
<evidence type="ECO:0000256" key="2">
    <source>
        <dbReference type="ARBA" id="ARBA00005346"/>
    </source>
</evidence>
<protein>
    <submittedName>
        <fullName evidence="10">Na+/H+ antiporter subunit D</fullName>
    </submittedName>
</protein>
<keyword evidence="5 8" id="KW-1133">Transmembrane helix</keyword>
<keyword evidence="3" id="KW-1003">Cell membrane</keyword>
<feature type="transmembrane region" description="Helical" evidence="8">
    <location>
        <begin position="184"/>
        <end position="206"/>
    </location>
</feature>
<dbReference type="InterPro" id="IPR001750">
    <property type="entry name" value="ND/Mrp_TM"/>
</dbReference>
<feature type="transmembrane region" description="Helical" evidence="8">
    <location>
        <begin position="53"/>
        <end position="71"/>
    </location>
</feature>
<feature type="domain" description="NADH:quinone oxidoreductase/Mrp antiporter transmembrane" evidence="9">
    <location>
        <begin position="149"/>
        <end position="343"/>
    </location>
</feature>
<keyword evidence="6 8" id="KW-0472">Membrane</keyword>
<evidence type="ECO:0000256" key="3">
    <source>
        <dbReference type="ARBA" id="ARBA00022475"/>
    </source>
</evidence>
<comment type="similarity">
    <text evidence="2">Belongs to the CPA3 antiporters (TC 2.A.63) subunit D family.</text>
</comment>
<comment type="caution">
    <text evidence="10">The sequence shown here is derived from an EMBL/GenBank/DDBJ whole genome shotgun (WGS) entry which is preliminary data.</text>
</comment>
<comment type="subcellular location">
    <subcellularLocation>
        <location evidence="1">Cell membrane</location>
        <topology evidence="1">Multi-pass membrane protein</topology>
    </subcellularLocation>
    <subcellularLocation>
        <location evidence="7">Membrane</location>
        <topology evidence="7">Multi-pass membrane protein</topology>
    </subcellularLocation>
</comment>
<feature type="transmembrane region" description="Helical" evidence="8">
    <location>
        <begin position="25"/>
        <end position="44"/>
    </location>
</feature>
<reference evidence="10 11" key="1">
    <citation type="submission" date="2020-01" db="EMBL/GenBank/DDBJ databases">
        <title>Jiella pacifica sp. nov.</title>
        <authorList>
            <person name="Xue Z."/>
            <person name="Zhu S."/>
            <person name="Chen J."/>
            <person name="Yang J."/>
        </authorList>
    </citation>
    <scope>NUCLEOTIDE SEQUENCE [LARGE SCALE GENOMIC DNA]</scope>
    <source>
        <strain evidence="10 11">40Bstr34</strain>
    </source>
</reference>
<feature type="transmembrane region" description="Helical" evidence="8">
    <location>
        <begin position="389"/>
        <end position="411"/>
    </location>
</feature>
<evidence type="ECO:0000256" key="5">
    <source>
        <dbReference type="ARBA" id="ARBA00022989"/>
    </source>
</evidence>
<feature type="transmembrane region" description="Helical" evidence="8">
    <location>
        <begin position="293"/>
        <end position="314"/>
    </location>
</feature>
<dbReference type="AlphaFoldDB" id="A0A6N9SXF1"/>
<feature type="transmembrane region" description="Helical" evidence="8">
    <location>
        <begin position="321"/>
        <end position="339"/>
    </location>
</feature>
<feature type="transmembrane region" description="Helical" evidence="8">
    <location>
        <begin position="469"/>
        <end position="494"/>
    </location>
</feature>
<organism evidence="10 11">
    <name type="scientific">Jiella pacifica</name>
    <dbReference type="NCBI Taxonomy" id="2696469"/>
    <lineage>
        <taxon>Bacteria</taxon>
        <taxon>Pseudomonadati</taxon>
        <taxon>Pseudomonadota</taxon>
        <taxon>Alphaproteobacteria</taxon>
        <taxon>Hyphomicrobiales</taxon>
        <taxon>Aurantimonadaceae</taxon>
        <taxon>Jiella</taxon>
    </lineage>
</organism>
<evidence type="ECO:0000256" key="8">
    <source>
        <dbReference type="SAM" id="Phobius"/>
    </source>
</evidence>
<proteinExistence type="inferred from homology"/>
<feature type="transmembrane region" description="Helical" evidence="8">
    <location>
        <begin position="154"/>
        <end position="172"/>
    </location>
</feature>
<evidence type="ECO:0000313" key="11">
    <source>
        <dbReference type="Proteomes" id="UP000469011"/>
    </source>
</evidence>
<feature type="transmembrane region" description="Helical" evidence="8">
    <location>
        <begin position="515"/>
        <end position="535"/>
    </location>
</feature>